<evidence type="ECO:0000256" key="3">
    <source>
        <dbReference type="ARBA" id="ARBA00022741"/>
    </source>
</evidence>
<dbReference type="PANTHER" id="PTHR46566:SF2">
    <property type="entry name" value="ATP-DEPENDENT 6-PHOSPHOFRUCTOKINASE ISOZYME 2"/>
    <property type="match status" value="1"/>
</dbReference>
<dbReference type="InterPro" id="IPR017583">
    <property type="entry name" value="Tagatose/fructose_Pkinase"/>
</dbReference>
<dbReference type="InterPro" id="IPR022463">
    <property type="entry name" value="1-PFruKinase"/>
</dbReference>
<dbReference type="GO" id="GO:0005524">
    <property type="term" value="F:ATP binding"/>
    <property type="evidence" value="ECO:0007669"/>
    <property type="project" value="UniProtKB-UniRule"/>
</dbReference>
<gene>
    <name evidence="10" type="primary">pfkB</name>
    <name evidence="10" type="ORF">LJ207_01465</name>
</gene>
<dbReference type="Pfam" id="PF00294">
    <property type="entry name" value="PfkB"/>
    <property type="match status" value="1"/>
</dbReference>
<comment type="similarity">
    <text evidence="7">Belongs to the carbohydrate kinase PfkB family. LacC subfamily.</text>
</comment>
<dbReference type="GO" id="GO:0016052">
    <property type="term" value="P:carbohydrate catabolic process"/>
    <property type="evidence" value="ECO:0007669"/>
    <property type="project" value="UniProtKB-ARBA"/>
</dbReference>
<dbReference type="EC" id="2.7.1.144" evidence="7"/>
<evidence type="ECO:0000256" key="1">
    <source>
        <dbReference type="ARBA" id="ARBA00005380"/>
    </source>
</evidence>
<dbReference type="NCBIfam" id="TIGR03168">
    <property type="entry name" value="1-PFK"/>
    <property type="match status" value="1"/>
</dbReference>
<dbReference type="InterPro" id="IPR002173">
    <property type="entry name" value="Carboh/pur_kinase_PfkB_CS"/>
</dbReference>
<dbReference type="PANTHER" id="PTHR46566">
    <property type="entry name" value="1-PHOSPHOFRUCTOKINASE-RELATED"/>
    <property type="match status" value="1"/>
</dbReference>
<evidence type="ECO:0000259" key="9">
    <source>
        <dbReference type="Pfam" id="PF00294"/>
    </source>
</evidence>
<dbReference type="InterPro" id="IPR029056">
    <property type="entry name" value="Ribokinase-like"/>
</dbReference>
<dbReference type="Proteomes" id="UP001199296">
    <property type="component" value="Unassembled WGS sequence"/>
</dbReference>
<keyword evidence="3 7" id="KW-0547">Nucleotide-binding</keyword>
<evidence type="ECO:0000256" key="8">
    <source>
        <dbReference type="RuleBase" id="RU369061"/>
    </source>
</evidence>
<dbReference type="EMBL" id="JAJFAT010000001">
    <property type="protein sequence ID" value="MCC3143991.1"/>
    <property type="molecule type" value="Genomic_DNA"/>
</dbReference>
<keyword evidence="5 7" id="KW-0067">ATP-binding</keyword>
<comment type="similarity">
    <text evidence="1">Belongs to the carbohydrate kinase pfkB family.</text>
</comment>
<evidence type="ECO:0000256" key="2">
    <source>
        <dbReference type="ARBA" id="ARBA00022679"/>
    </source>
</evidence>
<comment type="pathway">
    <text evidence="7">Carbohydrate metabolism; D-tagatose 6-phosphate degradation; D-glyceraldehyde 3-phosphate and glycerone phosphate from D-tagatose 6-phosphate: step 1/2.</text>
</comment>
<organism evidence="10 11">
    <name type="scientific">Halanaerobium polyolivorans</name>
    <dbReference type="NCBI Taxonomy" id="2886943"/>
    <lineage>
        <taxon>Bacteria</taxon>
        <taxon>Bacillati</taxon>
        <taxon>Bacillota</taxon>
        <taxon>Clostridia</taxon>
        <taxon>Halanaerobiales</taxon>
        <taxon>Halanaerobiaceae</taxon>
        <taxon>Halanaerobium</taxon>
    </lineage>
</organism>
<evidence type="ECO:0000313" key="11">
    <source>
        <dbReference type="Proteomes" id="UP001199296"/>
    </source>
</evidence>
<dbReference type="GO" id="GO:0005988">
    <property type="term" value="P:lactose metabolic process"/>
    <property type="evidence" value="ECO:0007669"/>
    <property type="project" value="UniProtKB-KW"/>
</dbReference>
<protein>
    <recommendedName>
        <fullName evidence="7">Tagatose-6-phosphate kinase</fullName>
        <ecNumber evidence="7">2.7.1.144</ecNumber>
    </recommendedName>
</protein>
<evidence type="ECO:0000256" key="5">
    <source>
        <dbReference type="ARBA" id="ARBA00022840"/>
    </source>
</evidence>
<dbReference type="RefSeq" id="WP_229343396.1">
    <property type="nucleotide sequence ID" value="NZ_JAJFAT010000001.1"/>
</dbReference>
<dbReference type="NCBIfam" id="TIGR03828">
    <property type="entry name" value="pfkB"/>
    <property type="match status" value="1"/>
</dbReference>
<keyword evidence="11" id="KW-1185">Reference proteome</keyword>
<dbReference type="GO" id="GO:0044281">
    <property type="term" value="P:small molecule metabolic process"/>
    <property type="evidence" value="ECO:0007669"/>
    <property type="project" value="UniProtKB-ARBA"/>
</dbReference>
<proteinExistence type="inferred from homology"/>
<reference evidence="10 11" key="1">
    <citation type="submission" date="2021-10" db="EMBL/GenBank/DDBJ databases">
        <authorList>
            <person name="Grouzdev D.S."/>
            <person name="Pantiukh K.S."/>
            <person name="Krutkina M.S."/>
        </authorList>
    </citation>
    <scope>NUCLEOTIDE SEQUENCE [LARGE SCALE GENOMIC DNA]</scope>
    <source>
        <strain evidence="10 11">Z-7514</strain>
    </source>
</reference>
<name>A0AAW4WSJ7_9FIRM</name>
<dbReference type="SUPFAM" id="SSF53613">
    <property type="entry name" value="Ribokinase-like"/>
    <property type="match status" value="1"/>
</dbReference>
<dbReference type="GO" id="GO:0009024">
    <property type="term" value="F:tagatose-6-phosphate kinase activity"/>
    <property type="evidence" value="ECO:0007669"/>
    <property type="project" value="UniProtKB-EC"/>
</dbReference>
<dbReference type="InterPro" id="IPR011611">
    <property type="entry name" value="PfkB_dom"/>
</dbReference>
<dbReference type="PROSITE" id="PS00583">
    <property type="entry name" value="PFKB_KINASES_1"/>
    <property type="match status" value="1"/>
</dbReference>
<dbReference type="PIRSF" id="PIRSF000535">
    <property type="entry name" value="1PFK/6PFK/LacC"/>
    <property type="match status" value="1"/>
</dbReference>
<dbReference type="CDD" id="cd01164">
    <property type="entry name" value="FruK_PfkB_like"/>
    <property type="match status" value="1"/>
</dbReference>
<evidence type="ECO:0000256" key="7">
    <source>
        <dbReference type="PIRNR" id="PIRNR000535"/>
    </source>
</evidence>
<evidence type="ECO:0000313" key="10">
    <source>
        <dbReference type="EMBL" id="MCC3143991.1"/>
    </source>
</evidence>
<keyword evidence="4 8" id="KW-0418">Kinase</keyword>
<accession>A0AAW4WSJ7</accession>
<feature type="domain" description="Carbohydrate kinase PfkB" evidence="9">
    <location>
        <begin position="11"/>
        <end position="289"/>
    </location>
</feature>
<comment type="catalytic activity">
    <reaction evidence="6 8">
        <text>beta-D-fructose 1-phosphate + ATP = beta-D-fructose 1,6-bisphosphate + ADP + H(+)</text>
        <dbReference type="Rhea" id="RHEA:14213"/>
        <dbReference type="ChEBI" id="CHEBI:15378"/>
        <dbReference type="ChEBI" id="CHEBI:30616"/>
        <dbReference type="ChEBI" id="CHEBI:32966"/>
        <dbReference type="ChEBI" id="CHEBI:138881"/>
        <dbReference type="ChEBI" id="CHEBI:456216"/>
        <dbReference type="EC" id="2.7.1.56"/>
    </reaction>
</comment>
<dbReference type="FunFam" id="3.40.1190.20:FF:000001">
    <property type="entry name" value="Phosphofructokinase"/>
    <property type="match status" value="1"/>
</dbReference>
<evidence type="ECO:0000256" key="6">
    <source>
        <dbReference type="ARBA" id="ARBA00047745"/>
    </source>
</evidence>
<sequence length="309" mass="33966">MIKTLTLNPALDKTIIVEDFKLDSLNRIKKVFRDAGGKGINVSKMINNLGGITTASGFLGGDAGSFIRKELEKENIKHHFIEVEGETRTNLKMVDKSQNTFTDINEKGVYVSNDKIIELKKELFSDLKKGDVLVLSGSVPDGVKNNIYQEIIEIAHQQEIKTILDADGVLFENALKAGPSLIKPNEHELALYYGGDFNKEEDMIEAAKGFFRYGVEIIMLSLGEQGAVFLTKDEEIKIEALKLDVKSTVGAGDAMVAGLAIGLDNNFATSEMITLAAACSSASLINDGTEMGKKEDVDNLKEKIRYYYI</sequence>
<evidence type="ECO:0000256" key="4">
    <source>
        <dbReference type="ARBA" id="ARBA00022777"/>
    </source>
</evidence>
<comment type="function">
    <text evidence="8">Catalyzes the ATP-dependent phosphorylation of fructose-l-phosphate to fructose-l,6-bisphosphate.</text>
</comment>
<comment type="caution">
    <text evidence="10">The sequence shown here is derived from an EMBL/GenBank/DDBJ whole genome shotgun (WGS) entry which is preliminary data.</text>
</comment>
<dbReference type="GO" id="GO:0008662">
    <property type="term" value="F:1-phosphofructokinase activity"/>
    <property type="evidence" value="ECO:0007669"/>
    <property type="project" value="UniProtKB-UniRule"/>
</dbReference>
<keyword evidence="2 7" id="KW-0808">Transferase</keyword>
<dbReference type="AlphaFoldDB" id="A0AAW4WSJ7"/>
<dbReference type="PROSITE" id="PS00584">
    <property type="entry name" value="PFKB_KINASES_2"/>
    <property type="match status" value="1"/>
</dbReference>
<dbReference type="GO" id="GO:0005829">
    <property type="term" value="C:cytosol"/>
    <property type="evidence" value="ECO:0007669"/>
    <property type="project" value="TreeGrafter"/>
</dbReference>
<keyword evidence="7" id="KW-0423">Lactose metabolism</keyword>
<comment type="catalytic activity">
    <reaction evidence="7">
        <text>D-tagatofuranose 6-phosphate + ATP = D-tagatofuranose 1,6-bisphosphate + ADP + H(+)</text>
        <dbReference type="Rhea" id="RHEA:12420"/>
        <dbReference type="ChEBI" id="CHEBI:15378"/>
        <dbReference type="ChEBI" id="CHEBI:30616"/>
        <dbReference type="ChEBI" id="CHEBI:58694"/>
        <dbReference type="ChEBI" id="CHEBI:58695"/>
        <dbReference type="ChEBI" id="CHEBI:456216"/>
        <dbReference type="EC" id="2.7.1.144"/>
    </reaction>
</comment>
<dbReference type="Gene3D" id="3.40.1190.20">
    <property type="match status" value="1"/>
</dbReference>